<proteinExistence type="predicted"/>
<dbReference type="EMBL" id="JBFDAA010000003">
    <property type="protein sequence ID" value="KAL1138987.1"/>
    <property type="molecule type" value="Genomic_DNA"/>
</dbReference>
<reference evidence="2 3" key="1">
    <citation type="submission" date="2024-07" db="EMBL/GenBank/DDBJ databases">
        <title>Chromosome-level genome assembly of the water stick insect Ranatra chinensis (Heteroptera: Nepidae).</title>
        <authorList>
            <person name="Liu X."/>
        </authorList>
    </citation>
    <scope>NUCLEOTIDE SEQUENCE [LARGE SCALE GENOMIC DNA]</scope>
    <source>
        <strain evidence="2">Cailab_2021Rc</strain>
        <tissue evidence="2">Muscle</tissue>
    </source>
</reference>
<keyword evidence="1" id="KW-0812">Transmembrane</keyword>
<evidence type="ECO:0000313" key="2">
    <source>
        <dbReference type="EMBL" id="KAL1138987.1"/>
    </source>
</evidence>
<evidence type="ECO:0000256" key="1">
    <source>
        <dbReference type="SAM" id="Phobius"/>
    </source>
</evidence>
<keyword evidence="1" id="KW-1133">Transmembrane helix</keyword>
<name>A0ABD0Z3B0_9HEMI</name>
<dbReference type="Proteomes" id="UP001558652">
    <property type="component" value="Unassembled WGS sequence"/>
</dbReference>
<protein>
    <submittedName>
        <fullName evidence="2">Uncharacterized protein</fullName>
    </submittedName>
</protein>
<gene>
    <name evidence="2" type="ORF">AAG570_009048</name>
</gene>
<accession>A0ABD0Z3B0</accession>
<sequence length="121" mass="13978">MVVSSTIADDGVQTKPVRINELRARYDRASSWKRSTNVKWFQTMLSVKTTLLMVTLMMALVMVADGAPSHHNDRHMDPEYVEEPTLANIVRIARSPRPDRHCYYVKKRDTTKMVCIDINKK</sequence>
<feature type="transmembrane region" description="Helical" evidence="1">
    <location>
        <begin position="40"/>
        <end position="64"/>
    </location>
</feature>
<keyword evidence="1" id="KW-0472">Membrane</keyword>
<keyword evidence="3" id="KW-1185">Reference proteome</keyword>
<comment type="caution">
    <text evidence="2">The sequence shown here is derived from an EMBL/GenBank/DDBJ whole genome shotgun (WGS) entry which is preliminary data.</text>
</comment>
<evidence type="ECO:0000313" key="3">
    <source>
        <dbReference type="Proteomes" id="UP001558652"/>
    </source>
</evidence>
<organism evidence="2 3">
    <name type="scientific">Ranatra chinensis</name>
    <dbReference type="NCBI Taxonomy" id="642074"/>
    <lineage>
        <taxon>Eukaryota</taxon>
        <taxon>Metazoa</taxon>
        <taxon>Ecdysozoa</taxon>
        <taxon>Arthropoda</taxon>
        <taxon>Hexapoda</taxon>
        <taxon>Insecta</taxon>
        <taxon>Pterygota</taxon>
        <taxon>Neoptera</taxon>
        <taxon>Paraneoptera</taxon>
        <taxon>Hemiptera</taxon>
        <taxon>Heteroptera</taxon>
        <taxon>Panheteroptera</taxon>
        <taxon>Nepomorpha</taxon>
        <taxon>Nepidae</taxon>
        <taxon>Ranatrinae</taxon>
        <taxon>Ranatra</taxon>
    </lineage>
</organism>
<dbReference type="AlphaFoldDB" id="A0ABD0Z3B0"/>